<gene>
    <name evidence="1" type="ORF">SAMN05421766_10610</name>
</gene>
<dbReference type="EMBL" id="FTOB01000006">
    <property type="protein sequence ID" value="SIS97478.1"/>
    <property type="molecule type" value="Genomic_DNA"/>
</dbReference>
<keyword evidence="2" id="KW-1185">Reference proteome</keyword>
<protein>
    <submittedName>
        <fullName evidence="1">Uncharacterized protein</fullName>
    </submittedName>
</protein>
<dbReference type="RefSeq" id="WP_076456500.1">
    <property type="nucleotide sequence ID" value="NZ_FTOB01000006.1"/>
</dbReference>
<name>A0ABY1KZG1_9FLAO</name>
<reference evidence="1 2" key="1">
    <citation type="submission" date="2017-01" db="EMBL/GenBank/DDBJ databases">
        <authorList>
            <person name="Varghese N."/>
            <person name="Submissions S."/>
        </authorList>
    </citation>
    <scope>NUCLEOTIDE SEQUENCE [LARGE SCALE GENOMIC DNA]</scope>
    <source>
        <strain evidence="1 2">DSM 2061</strain>
    </source>
</reference>
<evidence type="ECO:0000313" key="1">
    <source>
        <dbReference type="EMBL" id="SIS97478.1"/>
    </source>
</evidence>
<dbReference type="Proteomes" id="UP000185728">
    <property type="component" value="Unassembled WGS sequence"/>
</dbReference>
<organism evidence="1 2">
    <name type="scientific">Zobellia uliginosa</name>
    <dbReference type="NCBI Taxonomy" id="143224"/>
    <lineage>
        <taxon>Bacteria</taxon>
        <taxon>Pseudomonadati</taxon>
        <taxon>Bacteroidota</taxon>
        <taxon>Flavobacteriia</taxon>
        <taxon>Flavobacteriales</taxon>
        <taxon>Flavobacteriaceae</taxon>
        <taxon>Zobellia</taxon>
    </lineage>
</organism>
<accession>A0ABY1KZG1</accession>
<sequence length="117" mass="13736">MKIFLYDAESDYELQDEELNLEQAITEFYELSDIKGSFFGIKNVPKTIQFTWEEEDKWLVDVLYDMKNFICLQKYASYDECVEIIKSLFDGQASDKIEGFVKVNIMESDLDETLANL</sequence>
<comment type="caution">
    <text evidence="1">The sequence shown here is derived from an EMBL/GenBank/DDBJ whole genome shotgun (WGS) entry which is preliminary data.</text>
</comment>
<evidence type="ECO:0000313" key="2">
    <source>
        <dbReference type="Proteomes" id="UP000185728"/>
    </source>
</evidence>
<proteinExistence type="predicted"/>